<evidence type="ECO:0000259" key="4">
    <source>
        <dbReference type="SMART" id="SM00322"/>
    </source>
</evidence>
<organism evidence="5 6">
    <name type="scientific">Bifiguratus adelaidae</name>
    <dbReference type="NCBI Taxonomy" id="1938954"/>
    <lineage>
        <taxon>Eukaryota</taxon>
        <taxon>Fungi</taxon>
        <taxon>Fungi incertae sedis</taxon>
        <taxon>Mucoromycota</taxon>
        <taxon>Mucoromycotina</taxon>
        <taxon>Endogonomycetes</taxon>
        <taxon>Endogonales</taxon>
        <taxon>Endogonales incertae sedis</taxon>
        <taxon>Bifiguratus</taxon>
    </lineage>
</organism>
<feature type="region of interest" description="Disordered" evidence="3">
    <location>
        <begin position="1"/>
        <end position="114"/>
    </location>
</feature>
<name>A0A261Y019_9FUNG</name>
<dbReference type="AlphaFoldDB" id="A0A261Y019"/>
<feature type="region of interest" description="Disordered" evidence="3">
    <location>
        <begin position="183"/>
        <end position="203"/>
    </location>
</feature>
<feature type="domain" description="K Homology" evidence="4">
    <location>
        <begin position="201"/>
        <end position="272"/>
    </location>
</feature>
<feature type="compositionally biased region" description="Basic and acidic residues" evidence="3">
    <location>
        <begin position="556"/>
        <end position="573"/>
    </location>
</feature>
<accession>A0A261Y019</accession>
<dbReference type="GO" id="GO:0003723">
    <property type="term" value="F:RNA binding"/>
    <property type="evidence" value="ECO:0007669"/>
    <property type="project" value="UniProtKB-UniRule"/>
</dbReference>
<feature type="compositionally biased region" description="Basic and acidic residues" evidence="3">
    <location>
        <begin position="56"/>
        <end position="71"/>
    </location>
</feature>
<dbReference type="InterPro" id="IPR036612">
    <property type="entry name" value="KH_dom_type_1_sf"/>
</dbReference>
<comment type="caution">
    <text evidence="5">The sequence shown here is derived from an EMBL/GenBank/DDBJ whole genome shotgun (WGS) entry which is preliminary data.</text>
</comment>
<dbReference type="Proteomes" id="UP000242875">
    <property type="component" value="Unassembled WGS sequence"/>
</dbReference>
<dbReference type="CDD" id="cd00105">
    <property type="entry name" value="KH-I"/>
    <property type="match status" value="3"/>
</dbReference>
<feature type="region of interest" description="Disordered" evidence="3">
    <location>
        <begin position="539"/>
        <end position="573"/>
    </location>
</feature>
<proteinExistence type="predicted"/>
<dbReference type="Gene3D" id="3.30.1370.10">
    <property type="entry name" value="K Homology domain, type 1"/>
    <property type="match status" value="3"/>
</dbReference>
<evidence type="ECO:0000256" key="2">
    <source>
        <dbReference type="PROSITE-ProRule" id="PRU00117"/>
    </source>
</evidence>
<feature type="domain" description="K Homology" evidence="4">
    <location>
        <begin position="112"/>
        <end position="183"/>
    </location>
</feature>
<dbReference type="PROSITE" id="PS50084">
    <property type="entry name" value="KH_TYPE_1"/>
    <property type="match status" value="3"/>
</dbReference>
<evidence type="ECO:0000256" key="1">
    <source>
        <dbReference type="ARBA" id="ARBA00022737"/>
    </source>
</evidence>
<sequence length="573" mass="60382">MSSNYSSVPPPAGLDASDPAASYTSALEKAKAIAARLSKGASPASTQDQPGSSLKRSHEEGSYGDYDKRAAYDQGGRPSYSNPPSRYGLGSEERRSQPSHYGSTRGDDLASGEVQDEMNVVDKFVGLIIGRGGENLKRIERDSGAKVQIHQPDHDLIGERRITIKGRPSDVKAARQYIQDTIDGTDSVSRPPMGSGPPPPGGSSAVITIPAFRVGLVIGRGGETIRDLQDRSGARIAISPDNMPGSTEREVTITGSDAAVQQAKTMIEEVVASDNRGPPGGGGGYGPPGYDAGSRPYGGGYGSRGDSETIMVNGDSVGLIIGRGGETIKWLQDESGARIKVDPQRLGGAEREVLLIGPPQTIAKAKQMIQDKVASGRDRGHGRSRGYGLGSSGDYGQDQYNYGGGYDYSQYGGQYDQQAYDQYYAAYGQYGQYGQYAQQYTYPTAAGYEGAQGAGASGATEGTGQQNDQASAGASSQPPAPPSGDQTTSASSAADATHTQANGDSTASDPNAAYYAQYYGQNYDPNQYAAYYYGQYYQGQEQPQEGQSTEPAQESEATKSPEDAPTSEKTKEE</sequence>
<feature type="compositionally biased region" description="Gly residues" evidence="3">
    <location>
        <begin position="278"/>
        <end position="287"/>
    </location>
</feature>
<evidence type="ECO:0000313" key="6">
    <source>
        <dbReference type="Proteomes" id="UP000242875"/>
    </source>
</evidence>
<dbReference type="EMBL" id="MVBO01000061">
    <property type="protein sequence ID" value="OZJ03946.1"/>
    <property type="molecule type" value="Genomic_DNA"/>
</dbReference>
<keyword evidence="2" id="KW-0694">RNA-binding</keyword>
<protein>
    <recommendedName>
        <fullName evidence="4">K Homology domain-containing protein</fullName>
    </recommendedName>
</protein>
<keyword evidence="1" id="KW-0677">Repeat</keyword>
<dbReference type="PANTHER" id="PTHR10288">
    <property type="entry name" value="KH DOMAIN CONTAINING RNA BINDING PROTEIN"/>
    <property type="match status" value="1"/>
</dbReference>
<feature type="compositionally biased region" description="Low complexity" evidence="3">
    <location>
        <begin position="457"/>
        <end position="501"/>
    </location>
</feature>
<keyword evidence="6" id="KW-1185">Reference proteome</keyword>
<dbReference type="SUPFAM" id="SSF54791">
    <property type="entry name" value="Eukaryotic type KH-domain (KH-domain type I)"/>
    <property type="match status" value="3"/>
</dbReference>
<feature type="region of interest" description="Disordered" evidence="3">
    <location>
        <begin position="451"/>
        <end position="510"/>
    </location>
</feature>
<feature type="domain" description="K Homology" evidence="4">
    <location>
        <begin position="304"/>
        <end position="374"/>
    </location>
</feature>
<evidence type="ECO:0000256" key="3">
    <source>
        <dbReference type="SAM" id="MobiDB-lite"/>
    </source>
</evidence>
<dbReference type="Pfam" id="PF00013">
    <property type="entry name" value="KH_1"/>
    <property type="match status" value="3"/>
</dbReference>
<feature type="compositionally biased region" description="Polar residues" evidence="3">
    <location>
        <begin position="43"/>
        <end position="54"/>
    </location>
</feature>
<evidence type="ECO:0000313" key="5">
    <source>
        <dbReference type="EMBL" id="OZJ03946.1"/>
    </source>
</evidence>
<reference evidence="5 6" key="1">
    <citation type="journal article" date="2017" name="Mycologia">
        <title>Bifiguratus adelaidae, gen. et sp. nov., a new member of Mucoromycotina in endophytic and soil-dwelling habitats.</title>
        <authorList>
            <person name="Torres-Cruz T.J."/>
            <person name="Billingsley Tobias T.L."/>
            <person name="Almatruk M."/>
            <person name="Hesse C."/>
            <person name="Kuske C.R."/>
            <person name="Desiro A."/>
            <person name="Benucci G.M."/>
            <person name="Bonito G."/>
            <person name="Stajich J.E."/>
            <person name="Dunlap C."/>
            <person name="Arnold A.E."/>
            <person name="Porras-Alfaro A."/>
        </authorList>
    </citation>
    <scope>NUCLEOTIDE SEQUENCE [LARGE SCALE GENOMIC DNA]</scope>
    <source>
        <strain evidence="5 6">AZ0501</strain>
    </source>
</reference>
<dbReference type="OrthoDB" id="5204190at2759"/>
<dbReference type="InterPro" id="IPR004088">
    <property type="entry name" value="KH_dom_type_1"/>
</dbReference>
<feature type="region of interest" description="Disordered" evidence="3">
    <location>
        <begin position="272"/>
        <end position="302"/>
    </location>
</feature>
<feature type="region of interest" description="Disordered" evidence="3">
    <location>
        <begin position="372"/>
        <end position="394"/>
    </location>
</feature>
<dbReference type="InterPro" id="IPR004087">
    <property type="entry name" value="KH_dom"/>
</dbReference>
<gene>
    <name evidence="5" type="ORF">BZG36_02929</name>
</gene>
<dbReference type="SMART" id="SM00322">
    <property type="entry name" value="KH"/>
    <property type="match status" value="3"/>
</dbReference>